<feature type="region of interest" description="Disordered" evidence="2">
    <location>
        <begin position="95"/>
        <end position="137"/>
    </location>
</feature>
<proteinExistence type="predicted"/>
<evidence type="ECO:0000256" key="1">
    <source>
        <dbReference type="PROSITE-ProRule" id="PRU00042"/>
    </source>
</evidence>
<sequence length="616" mass="67885">MAPFRHYTAPPYVPNGIQDRADCGIPSPTSPPPYPYSSHDYEPHDPRECVHVRLCDQRYADLRASMADLERSQCRCGRSTWSRLTKSLFGSLKERARSLMPRGKPQDSTDSEHEPDYEWPGKLHPSSWPEELPAVSRPRPAELGPSPAFKAELAAASSAGYYFNGAPGPGPACPPAYAPYAHGYGYGQKRFNSYELDSGIAPQPRMTFGHPPTQVSRPHELAAQVPHLTTPRYPNHAMTTFTNLSHLAPSTMSPGGSDFVSPQSSISSVSSLPGATTAAVPGAPLFATHTTSSPVEYDGGVAPWNAQQPRPHQNSWDSTATAVELPDSSPGPMLGTAQWLQNQPSGPVPELEGTVPFMKPTVSPLGQSFGEMQPMQPLELPANANTQVNMSVNDWQLSQMMAMDKHPMLGTPGIHSSYFHPPPPPSRPGPRPLVSQSRIHSYDSTASTVLDVVMSDDYISIPHTPETLYTPQTPHRVHPEFPRPQQPELAPQNPYPPSAPSPATPAPIIKKRKAHPKQQHHHHPRQQQQPQDTEPTSCRPCDFHPTDPGRRRKLANHYNTDRHRRNTGQDKAERVACGECGATFNREDNMWQHDRKEHEGRGRRRGRGARGRGGRS</sequence>
<dbReference type="EMBL" id="MU854368">
    <property type="protein sequence ID" value="KAK4040845.1"/>
    <property type="molecule type" value="Genomic_DNA"/>
</dbReference>
<dbReference type="InterPro" id="IPR013087">
    <property type="entry name" value="Znf_C2H2_type"/>
</dbReference>
<feature type="compositionally biased region" description="Pro residues" evidence="2">
    <location>
        <begin position="420"/>
        <end position="431"/>
    </location>
</feature>
<keyword evidence="5" id="KW-1185">Reference proteome</keyword>
<dbReference type="AlphaFoldDB" id="A0AAN6PJ03"/>
<dbReference type="Proteomes" id="UP001303115">
    <property type="component" value="Unassembled WGS sequence"/>
</dbReference>
<comment type="caution">
    <text evidence="4">The sequence shown here is derived from an EMBL/GenBank/DDBJ whole genome shotgun (WGS) entry which is preliminary data.</text>
</comment>
<feature type="compositionally biased region" description="Basic and acidic residues" evidence="2">
    <location>
        <begin position="585"/>
        <end position="600"/>
    </location>
</feature>
<protein>
    <recommendedName>
        <fullName evidence="3">C2H2-type domain-containing protein</fullName>
    </recommendedName>
</protein>
<feature type="region of interest" description="Disordered" evidence="2">
    <location>
        <begin position="412"/>
        <end position="436"/>
    </location>
</feature>
<organism evidence="4 5">
    <name type="scientific">Parachaetomium inaequale</name>
    <dbReference type="NCBI Taxonomy" id="2588326"/>
    <lineage>
        <taxon>Eukaryota</taxon>
        <taxon>Fungi</taxon>
        <taxon>Dikarya</taxon>
        <taxon>Ascomycota</taxon>
        <taxon>Pezizomycotina</taxon>
        <taxon>Sordariomycetes</taxon>
        <taxon>Sordariomycetidae</taxon>
        <taxon>Sordariales</taxon>
        <taxon>Chaetomiaceae</taxon>
        <taxon>Parachaetomium</taxon>
    </lineage>
</organism>
<feature type="domain" description="C2H2-type" evidence="3">
    <location>
        <begin position="575"/>
        <end position="603"/>
    </location>
</feature>
<evidence type="ECO:0000313" key="4">
    <source>
        <dbReference type="EMBL" id="KAK4040845.1"/>
    </source>
</evidence>
<feature type="region of interest" description="Disordered" evidence="2">
    <location>
        <begin position="1"/>
        <end position="42"/>
    </location>
</feature>
<evidence type="ECO:0000256" key="2">
    <source>
        <dbReference type="SAM" id="MobiDB-lite"/>
    </source>
</evidence>
<dbReference type="GO" id="GO:0008270">
    <property type="term" value="F:zinc ion binding"/>
    <property type="evidence" value="ECO:0007669"/>
    <property type="project" value="UniProtKB-KW"/>
</dbReference>
<keyword evidence="1" id="KW-0862">Zinc</keyword>
<keyword evidence="1" id="KW-0863">Zinc-finger</keyword>
<accession>A0AAN6PJ03</accession>
<feature type="compositionally biased region" description="Basic and acidic residues" evidence="2">
    <location>
        <begin position="104"/>
        <end position="121"/>
    </location>
</feature>
<feature type="region of interest" description="Disordered" evidence="2">
    <location>
        <begin position="464"/>
        <end position="616"/>
    </location>
</feature>
<feature type="compositionally biased region" description="Basic residues" evidence="2">
    <location>
        <begin position="509"/>
        <end position="525"/>
    </location>
</feature>
<evidence type="ECO:0000259" key="3">
    <source>
        <dbReference type="PROSITE" id="PS50157"/>
    </source>
</evidence>
<name>A0AAN6PJ03_9PEZI</name>
<feature type="compositionally biased region" description="Basic and acidic residues" evidence="2">
    <location>
        <begin position="567"/>
        <end position="576"/>
    </location>
</feature>
<gene>
    <name evidence="4" type="ORF">C8A01DRAFT_35121</name>
</gene>
<keyword evidence="1" id="KW-0479">Metal-binding</keyword>
<reference evidence="5" key="1">
    <citation type="journal article" date="2023" name="Mol. Phylogenet. Evol.">
        <title>Genome-scale phylogeny and comparative genomics of the fungal order Sordariales.</title>
        <authorList>
            <person name="Hensen N."/>
            <person name="Bonometti L."/>
            <person name="Westerberg I."/>
            <person name="Brannstrom I.O."/>
            <person name="Guillou S."/>
            <person name="Cros-Aarteil S."/>
            <person name="Calhoun S."/>
            <person name="Haridas S."/>
            <person name="Kuo A."/>
            <person name="Mondo S."/>
            <person name="Pangilinan J."/>
            <person name="Riley R."/>
            <person name="LaButti K."/>
            <person name="Andreopoulos B."/>
            <person name="Lipzen A."/>
            <person name="Chen C."/>
            <person name="Yan M."/>
            <person name="Daum C."/>
            <person name="Ng V."/>
            <person name="Clum A."/>
            <person name="Steindorff A."/>
            <person name="Ohm R.A."/>
            <person name="Martin F."/>
            <person name="Silar P."/>
            <person name="Natvig D.O."/>
            <person name="Lalanne C."/>
            <person name="Gautier V."/>
            <person name="Ament-Velasquez S.L."/>
            <person name="Kruys A."/>
            <person name="Hutchinson M.I."/>
            <person name="Powell A.J."/>
            <person name="Barry K."/>
            <person name="Miller A.N."/>
            <person name="Grigoriev I.V."/>
            <person name="Debuchy R."/>
            <person name="Gladieux P."/>
            <person name="Hiltunen Thoren M."/>
            <person name="Johannesson H."/>
        </authorList>
    </citation>
    <scope>NUCLEOTIDE SEQUENCE [LARGE SCALE GENOMIC DNA]</scope>
    <source>
        <strain evidence="5">CBS 284.82</strain>
    </source>
</reference>
<dbReference type="PROSITE" id="PS50157">
    <property type="entry name" value="ZINC_FINGER_C2H2_2"/>
    <property type="match status" value="1"/>
</dbReference>
<dbReference type="PROSITE" id="PS00028">
    <property type="entry name" value="ZINC_FINGER_C2H2_1"/>
    <property type="match status" value="1"/>
</dbReference>
<feature type="compositionally biased region" description="Pro residues" evidence="2">
    <location>
        <begin position="493"/>
        <end position="505"/>
    </location>
</feature>
<feature type="compositionally biased region" description="Basic residues" evidence="2">
    <location>
        <begin position="601"/>
        <end position="616"/>
    </location>
</feature>
<evidence type="ECO:0000313" key="5">
    <source>
        <dbReference type="Proteomes" id="UP001303115"/>
    </source>
</evidence>